<dbReference type="EMBL" id="QFAY01000007">
    <property type="protein sequence ID" value="MBP2620615.1"/>
    <property type="molecule type" value="Genomic_DNA"/>
</dbReference>
<evidence type="ECO:0000256" key="1">
    <source>
        <dbReference type="ARBA" id="ARBA00005017"/>
    </source>
</evidence>
<evidence type="ECO:0000313" key="9">
    <source>
        <dbReference type="EMBL" id="MBP2620615.1"/>
    </source>
</evidence>
<accession>A0ABS5AVN9</accession>
<dbReference type="InterPro" id="IPR013750">
    <property type="entry name" value="GHMP_kinase_C_dom"/>
</dbReference>
<organism evidence="9 10">
    <name type="scientific">Streptococcus panodentis</name>
    <dbReference type="NCBI Taxonomy" id="1581472"/>
    <lineage>
        <taxon>Bacteria</taxon>
        <taxon>Bacillati</taxon>
        <taxon>Bacillota</taxon>
        <taxon>Bacilli</taxon>
        <taxon>Lactobacillales</taxon>
        <taxon>Streptococcaceae</taxon>
        <taxon>Streptococcus</taxon>
    </lineage>
</organism>
<keyword evidence="3" id="KW-0808">Transferase</keyword>
<dbReference type="NCBIfam" id="TIGR01220">
    <property type="entry name" value="Pmev_kin_Gr_pos"/>
    <property type="match status" value="1"/>
</dbReference>
<dbReference type="Pfam" id="PF00288">
    <property type="entry name" value="GHMP_kinases_N"/>
    <property type="match status" value="1"/>
</dbReference>
<gene>
    <name evidence="9" type="ORF">DHL47_04535</name>
</gene>
<name>A0ABS5AVN9_9STRE</name>
<evidence type="ECO:0000259" key="7">
    <source>
        <dbReference type="Pfam" id="PF00288"/>
    </source>
</evidence>
<reference evidence="9 10" key="1">
    <citation type="submission" date="2018-05" db="EMBL/GenBank/DDBJ databases">
        <title>Draft genome sequence of Streptococcus panodentis CCUG 70867T.</title>
        <authorList>
            <person name="Salva-Serra F."/>
            <person name="Mendez V."/>
            <person name="Jaen-Luchoro D."/>
            <person name="Gonzales-Siles L."/>
            <person name="Karlsson R."/>
            <person name="Engstrom-Jakobsson H."/>
            <person name="Busquets A."/>
            <person name="Gomila M."/>
            <person name="Pineiro-Iglesias B."/>
            <person name="Bennasar-Figueras A."/>
            <person name="Seeger M."/>
            <person name="Moore E."/>
        </authorList>
    </citation>
    <scope>NUCLEOTIDE SEQUENCE [LARGE SCALE GENOMIC DNA]</scope>
    <source>
        <strain evidence="9 10">CCUG 70867</strain>
    </source>
</reference>
<feature type="domain" description="GHMP kinase C-terminal" evidence="8">
    <location>
        <begin position="244"/>
        <end position="323"/>
    </location>
</feature>
<dbReference type="InterPro" id="IPR020568">
    <property type="entry name" value="Ribosomal_Su5_D2-typ_SF"/>
</dbReference>
<keyword evidence="5 9" id="KW-0418">Kinase</keyword>
<evidence type="ECO:0000256" key="5">
    <source>
        <dbReference type="ARBA" id="ARBA00022777"/>
    </source>
</evidence>
<dbReference type="InterPro" id="IPR005917">
    <property type="entry name" value="Pmev_kinase_bact"/>
</dbReference>
<evidence type="ECO:0000259" key="8">
    <source>
        <dbReference type="Pfam" id="PF08544"/>
    </source>
</evidence>
<sequence>MKTRASVQTCGKLYLAGEYAVLTAGQPAIIKAVPIYMTGKIQTASAYRLASDMFEHSASLEPDSDYALIQETVAAMNAYLLTLSCEPRPFSLAISGKMEREGRKFGIGSSGSVVVLTLKAMAALYELDLAPERLFKLASYVLLKRGDNGSMGDLACIAYEDLIYYRSFDRAAVSRRMESLELQQLLAEDWGFEIRRIKPRLSMDFLVGWTKQPAISKDLVNQVKSAISESFLTGSRAQVDALEQALLAGDKAAVQSSLEQASQLLEALSPAIYTDKLKVLKEAASGLNCVAKSSGAGGGDCGIALSFDTASSDQLIRAWQAAGIELLYRERMGRDEPKSQG</sequence>
<dbReference type="RefSeq" id="WP_209551032.1">
    <property type="nucleotide sequence ID" value="NZ_QFAY01000007.1"/>
</dbReference>
<evidence type="ECO:0000256" key="4">
    <source>
        <dbReference type="ARBA" id="ARBA00022741"/>
    </source>
</evidence>
<keyword evidence="4" id="KW-0547">Nucleotide-binding</keyword>
<dbReference type="InterPro" id="IPR006204">
    <property type="entry name" value="GHMP_kinase_N_dom"/>
</dbReference>
<comment type="caution">
    <text evidence="9">The sequence shown here is derived from an EMBL/GenBank/DDBJ whole genome shotgun (WGS) entry which is preliminary data.</text>
</comment>
<dbReference type="Gene3D" id="3.30.230.10">
    <property type="match status" value="1"/>
</dbReference>
<evidence type="ECO:0000256" key="3">
    <source>
        <dbReference type="ARBA" id="ARBA00022679"/>
    </source>
</evidence>
<dbReference type="InterPro" id="IPR035102">
    <property type="entry name" value="Phosphomevalonate_kinase"/>
</dbReference>
<dbReference type="InterPro" id="IPR036554">
    <property type="entry name" value="GHMP_kinase_C_sf"/>
</dbReference>
<dbReference type="PANTHER" id="PTHR31814">
    <property type="match status" value="1"/>
</dbReference>
<comment type="pathway">
    <text evidence="1">Isoprenoid biosynthesis; isopentenyl diphosphate biosynthesis via mevalonate pathway; isopentenyl diphosphate from (R)-mevalonate: step 2/3.</text>
</comment>
<keyword evidence="10" id="KW-1185">Reference proteome</keyword>
<dbReference type="Gene3D" id="3.30.70.890">
    <property type="entry name" value="GHMP kinase, C-terminal domain"/>
    <property type="match status" value="1"/>
</dbReference>
<dbReference type="Proteomes" id="UP001519349">
    <property type="component" value="Unassembled WGS sequence"/>
</dbReference>
<dbReference type="GO" id="GO:0016301">
    <property type="term" value="F:kinase activity"/>
    <property type="evidence" value="ECO:0007669"/>
    <property type="project" value="UniProtKB-KW"/>
</dbReference>
<evidence type="ECO:0000256" key="6">
    <source>
        <dbReference type="ARBA" id="ARBA00022840"/>
    </source>
</evidence>
<evidence type="ECO:0000256" key="2">
    <source>
        <dbReference type="ARBA" id="ARBA00012958"/>
    </source>
</evidence>
<protein>
    <recommendedName>
        <fullName evidence="2">phosphomevalonate kinase</fullName>
        <ecNumber evidence="2">2.7.4.2</ecNumber>
    </recommendedName>
</protein>
<feature type="domain" description="GHMP kinase N-terminal" evidence="7">
    <location>
        <begin position="81"/>
        <end position="159"/>
    </location>
</feature>
<proteinExistence type="predicted"/>
<dbReference type="EC" id="2.7.4.2" evidence="2"/>
<keyword evidence="6" id="KW-0067">ATP-binding</keyword>
<dbReference type="SUPFAM" id="SSF55060">
    <property type="entry name" value="GHMP Kinase, C-terminal domain"/>
    <property type="match status" value="1"/>
</dbReference>
<dbReference type="Pfam" id="PF08544">
    <property type="entry name" value="GHMP_kinases_C"/>
    <property type="match status" value="1"/>
</dbReference>
<evidence type="ECO:0000313" key="10">
    <source>
        <dbReference type="Proteomes" id="UP001519349"/>
    </source>
</evidence>
<dbReference type="SUPFAM" id="SSF54211">
    <property type="entry name" value="Ribosomal protein S5 domain 2-like"/>
    <property type="match status" value="1"/>
</dbReference>
<dbReference type="PANTHER" id="PTHR31814:SF2">
    <property type="entry name" value="PHOSPHOMEVALONATE KINASE"/>
    <property type="match status" value="1"/>
</dbReference>
<dbReference type="InterPro" id="IPR014721">
    <property type="entry name" value="Ribsml_uS5_D2-typ_fold_subgr"/>
</dbReference>